<reference evidence="2" key="1">
    <citation type="journal article" date="2012" name="Nat. Genet.">
        <title>Lifestyle transitions in plant pathogenic Colletotrichum fungi deciphered by genome and transcriptome analyses.</title>
        <authorList>
            <person name="O'Connell R.J."/>
            <person name="Thon M.R."/>
            <person name="Hacquard S."/>
            <person name="Amyotte S.G."/>
            <person name="Kleemann J."/>
            <person name="Torres M.F."/>
            <person name="Damm U."/>
            <person name="Buiate E.A."/>
            <person name="Epstein L."/>
            <person name="Alkan N."/>
            <person name="Altmueller J."/>
            <person name="Alvarado-Balderrama L."/>
            <person name="Bauser C.A."/>
            <person name="Becker C."/>
            <person name="Birren B.W."/>
            <person name="Chen Z."/>
            <person name="Choi J."/>
            <person name="Crouch J.A."/>
            <person name="Duvick J.P."/>
            <person name="Farman M.A."/>
            <person name="Gan P."/>
            <person name="Heiman D."/>
            <person name="Henrissat B."/>
            <person name="Howard R.J."/>
            <person name="Kabbage M."/>
            <person name="Koch C."/>
            <person name="Kracher B."/>
            <person name="Kubo Y."/>
            <person name="Law A.D."/>
            <person name="Lebrun M.-H."/>
            <person name="Lee Y.-H."/>
            <person name="Miyara I."/>
            <person name="Moore N."/>
            <person name="Neumann U."/>
            <person name="Nordstroem K."/>
            <person name="Panaccione D.G."/>
            <person name="Panstruga R."/>
            <person name="Place M."/>
            <person name="Proctor R.H."/>
            <person name="Prusky D."/>
            <person name="Rech G."/>
            <person name="Reinhardt R."/>
            <person name="Rollins J.A."/>
            <person name="Rounsley S."/>
            <person name="Schardl C.L."/>
            <person name="Schwartz D.C."/>
            <person name="Shenoy N."/>
            <person name="Shirasu K."/>
            <person name="Sikhakolli U.R."/>
            <person name="Stueber K."/>
            <person name="Sukno S.A."/>
            <person name="Sweigard J.A."/>
            <person name="Takano Y."/>
            <person name="Takahara H."/>
            <person name="Trail F."/>
            <person name="van der Does H.C."/>
            <person name="Voll L.M."/>
            <person name="Will I."/>
            <person name="Young S."/>
            <person name="Zeng Q."/>
            <person name="Zhang J."/>
            <person name="Zhou S."/>
            <person name="Dickman M.B."/>
            <person name="Schulze-Lefert P."/>
            <person name="Ver Loren van Themaat E."/>
            <person name="Ma L.-J."/>
            <person name="Vaillancourt L.J."/>
        </authorList>
    </citation>
    <scope>NUCLEOTIDE SEQUENCE [LARGE SCALE GENOMIC DNA]</scope>
    <source>
        <strain evidence="2">IMI 349063</strain>
    </source>
</reference>
<proteinExistence type="predicted"/>
<gene>
    <name evidence="1" type="ORF">CH063_13088</name>
</gene>
<accession>H1VT05</accession>
<evidence type="ECO:0000313" key="2">
    <source>
        <dbReference type="Proteomes" id="UP000007174"/>
    </source>
</evidence>
<dbReference type="VEuPathDB" id="FungiDB:CH63R_14057"/>
<organism evidence="1 2">
    <name type="scientific">Colletotrichum higginsianum (strain IMI 349063)</name>
    <name type="common">Crucifer anthracnose fungus</name>
    <dbReference type="NCBI Taxonomy" id="759273"/>
    <lineage>
        <taxon>Eukaryota</taxon>
        <taxon>Fungi</taxon>
        <taxon>Dikarya</taxon>
        <taxon>Ascomycota</taxon>
        <taxon>Pezizomycotina</taxon>
        <taxon>Sordariomycetes</taxon>
        <taxon>Hypocreomycetidae</taxon>
        <taxon>Glomerellales</taxon>
        <taxon>Glomerellaceae</taxon>
        <taxon>Colletotrichum</taxon>
        <taxon>Colletotrichum destructivum species complex</taxon>
    </lineage>
</organism>
<protein>
    <submittedName>
        <fullName evidence="1">Uncharacterized protein</fullName>
    </submittedName>
</protein>
<evidence type="ECO:0000313" key="1">
    <source>
        <dbReference type="EMBL" id="CCF43363.1"/>
    </source>
</evidence>
<dbReference type="EMBL" id="CACQ02006044">
    <property type="protein sequence ID" value="CCF43363.1"/>
    <property type="molecule type" value="Genomic_DNA"/>
</dbReference>
<sequence>MPLGAECCSGGGYCDAGKKCHLDGCCPIGKRAPDGRPYNDLEHTTDHEGRPGNTAADVAEDHVCCPGNVI</sequence>
<dbReference type="HOGENOM" id="CLU_2757645_0_0_1"/>
<name>H1VT05_COLHI</name>
<dbReference type="AlphaFoldDB" id="H1VT05"/>
<dbReference type="Proteomes" id="UP000007174">
    <property type="component" value="Unassembled WGS sequence"/>
</dbReference>